<reference evidence="3 4" key="2">
    <citation type="journal article" date="2011" name="J. Bacteriol.">
        <title>Complete genome sequence of the anaerobic, halophilic alkalithermophile Natranaerobius thermophilus JW/NM-WN-LF.</title>
        <authorList>
            <person name="Zhao B."/>
            <person name="Mesbah N.M."/>
            <person name="Dalin E."/>
            <person name="Goodwin L."/>
            <person name="Nolan M."/>
            <person name="Pitluck S."/>
            <person name="Chertkov O."/>
            <person name="Brettin T.S."/>
            <person name="Han J."/>
            <person name="Larimer F.W."/>
            <person name="Land M.L."/>
            <person name="Hauser L."/>
            <person name="Kyrpides N."/>
            <person name="Wiegel J."/>
        </authorList>
    </citation>
    <scope>NUCLEOTIDE SEQUENCE [LARGE SCALE GENOMIC DNA]</scope>
    <source>
        <strain evidence="4">ATCC BAA-1301 / DSM 18059 / JW/NM-WN-LF</strain>
    </source>
</reference>
<dbReference type="PANTHER" id="PTHR35801">
    <property type="entry name" value="PHOSPHOSERINE PHOSPHATASE RSBX"/>
    <property type="match status" value="1"/>
</dbReference>
<accession>B2A261</accession>
<dbReference type="eggNOG" id="COG2208">
    <property type="taxonomic scope" value="Bacteria"/>
</dbReference>
<dbReference type="KEGG" id="nth:Nther_1283"/>
<organism evidence="3 4">
    <name type="scientific">Natranaerobius thermophilus (strain ATCC BAA-1301 / DSM 18059 / JW/NM-WN-LF)</name>
    <dbReference type="NCBI Taxonomy" id="457570"/>
    <lineage>
        <taxon>Bacteria</taxon>
        <taxon>Bacillati</taxon>
        <taxon>Bacillota</taxon>
        <taxon>Clostridia</taxon>
        <taxon>Natranaerobiales</taxon>
        <taxon>Natranaerobiaceae</taxon>
        <taxon>Natranaerobius</taxon>
    </lineage>
</organism>
<dbReference type="RefSeq" id="WP_012447741.1">
    <property type="nucleotide sequence ID" value="NZ_CP144221.1"/>
</dbReference>
<dbReference type="EMBL" id="CP001034">
    <property type="protein sequence ID" value="ACB84866.1"/>
    <property type="molecule type" value="Genomic_DNA"/>
</dbReference>
<sequence>MKIELATDKVPKHASGESGDSFEVVERPQGGITAILADGQGSGPSAKITSNTVAAKAASLVSDGTRDGAVSRAAHDFLYAQKRGRVSSTLTMVSCDLATDTLVISRNSNCPVIVKTEDEIKVLDEPVKPIGFHYFVKPTIDELPITPGTVVISFSDGIFHAGRKFGNQVAVDDIIEMLETNNQQDGIYELSQDILSLAVDRDRNRPQDDMSVLVLGLFAGEYQHKPRQLRVMYTY</sequence>
<dbReference type="InterPro" id="IPR039248">
    <property type="entry name" value="Ptase_RsbX"/>
</dbReference>
<dbReference type="Proteomes" id="UP000001683">
    <property type="component" value="Chromosome"/>
</dbReference>
<dbReference type="AlphaFoldDB" id="B2A261"/>
<evidence type="ECO:0000313" key="4">
    <source>
        <dbReference type="Proteomes" id="UP000001683"/>
    </source>
</evidence>
<gene>
    <name evidence="3" type="ordered locus">Nther_1283</name>
</gene>
<dbReference type="STRING" id="457570.Nther_1283"/>
<protein>
    <submittedName>
        <fullName evidence="3">Protein serine/threonine phosphatase</fullName>
    </submittedName>
</protein>
<feature type="compositionally biased region" description="Basic and acidic residues" evidence="1">
    <location>
        <begin position="1"/>
        <end position="15"/>
    </location>
</feature>
<evidence type="ECO:0000259" key="2">
    <source>
        <dbReference type="SMART" id="SM00331"/>
    </source>
</evidence>
<evidence type="ECO:0000313" key="3">
    <source>
        <dbReference type="EMBL" id="ACB84866.1"/>
    </source>
</evidence>
<name>B2A261_NATTJ</name>
<dbReference type="PANTHER" id="PTHR35801:SF1">
    <property type="entry name" value="PHOSPHOSERINE PHOSPHATASE RSBX"/>
    <property type="match status" value="1"/>
</dbReference>
<dbReference type="InParanoid" id="B2A261"/>
<dbReference type="SMART" id="SM00331">
    <property type="entry name" value="PP2C_SIG"/>
    <property type="match status" value="1"/>
</dbReference>
<dbReference type="Gene3D" id="3.60.40.10">
    <property type="entry name" value="PPM-type phosphatase domain"/>
    <property type="match status" value="1"/>
</dbReference>
<evidence type="ECO:0000256" key="1">
    <source>
        <dbReference type="SAM" id="MobiDB-lite"/>
    </source>
</evidence>
<dbReference type="SUPFAM" id="SSF81606">
    <property type="entry name" value="PP2C-like"/>
    <property type="match status" value="1"/>
</dbReference>
<feature type="domain" description="PPM-type phosphatase" evidence="2">
    <location>
        <begin position="5"/>
        <end position="217"/>
    </location>
</feature>
<dbReference type="HOGENOM" id="CLU_1102167_0_0_9"/>
<feature type="region of interest" description="Disordered" evidence="1">
    <location>
        <begin position="1"/>
        <end position="22"/>
    </location>
</feature>
<proteinExistence type="predicted"/>
<dbReference type="Pfam" id="PF07228">
    <property type="entry name" value="SpoIIE"/>
    <property type="match status" value="1"/>
</dbReference>
<dbReference type="InterPro" id="IPR036457">
    <property type="entry name" value="PPM-type-like_dom_sf"/>
</dbReference>
<keyword evidence="4" id="KW-1185">Reference proteome</keyword>
<reference evidence="3 4" key="1">
    <citation type="submission" date="2008-04" db="EMBL/GenBank/DDBJ databases">
        <title>Complete sequence of chromosome of Natranaerobius thermophilus JW/NM-WN-LF.</title>
        <authorList>
            <consortium name="US DOE Joint Genome Institute"/>
            <person name="Copeland A."/>
            <person name="Lucas S."/>
            <person name="Lapidus A."/>
            <person name="Glavina del Rio T."/>
            <person name="Dalin E."/>
            <person name="Tice H."/>
            <person name="Bruce D."/>
            <person name="Goodwin L."/>
            <person name="Pitluck S."/>
            <person name="Chertkov O."/>
            <person name="Brettin T."/>
            <person name="Detter J.C."/>
            <person name="Han C."/>
            <person name="Kuske C.R."/>
            <person name="Schmutz J."/>
            <person name="Larimer F."/>
            <person name="Land M."/>
            <person name="Hauser L."/>
            <person name="Kyrpides N."/>
            <person name="Lykidis A."/>
            <person name="Mesbah N.M."/>
            <person name="Wiegel J."/>
        </authorList>
    </citation>
    <scope>NUCLEOTIDE SEQUENCE [LARGE SCALE GENOMIC DNA]</scope>
    <source>
        <strain evidence="4">ATCC BAA-1301 / DSM 18059 / JW/NM-WN-LF</strain>
    </source>
</reference>
<dbReference type="InterPro" id="IPR001932">
    <property type="entry name" value="PPM-type_phosphatase-like_dom"/>
</dbReference>